<accession>A0A4Y2VLP2</accession>
<evidence type="ECO:0000259" key="1">
    <source>
        <dbReference type="Pfam" id="PF25597"/>
    </source>
</evidence>
<organism evidence="2 3">
    <name type="scientific">Araneus ventricosus</name>
    <name type="common">Orbweaver spider</name>
    <name type="synonym">Epeira ventricosa</name>
    <dbReference type="NCBI Taxonomy" id="182803"/>
    <lineage>
        <taxon>Eukaryota</taxon>
        <taxon>Metazoa</taxon>
        <taxon>Ecdysozoa</taxon>
        <taxon>Arthropoda</taxon>
        <taxon>Chelicerata</taxon>
        <taxon>Arachnida</taxon>
        <taxon>Araneae</taxon>
        <taxon>Araneomorphae</taxon>
        <taxon>Entelegynae</taxon>
        <taxon>Araneoidea</taxon>
        <taxon>Araneidae</taxon>
        <taxon>Araneus</taxon>
    </lineage>
</organism>
<gene>
    <name evidence="2" type="ORF">AVEN_264110_1</name>
</gene>
<feature type="non-terminal residue" evidence="2">
    <location>
        <position position="1"/>
    </location>
</feature>
<dbReference type="EMBL" id="BGPR01047615">
    <property type="protein sequence ID" value="GBO24667.1"/>
    <property type="molecule type" value="Genomic_DNA"/>
</dbReference>
<feature type="domain" description="Retroviral polymerase SH3-like" evidence="1">
    <location>
        <begin position="85"/>
        <end position="146"/>
    </location>
</feature>
<dbReference type="InterPro" id="IPR036397">
    <property type="entry name" value="RNaseH_sf"/>
</dbReference>
<keyword evidence="3" id="KW-1185">Reference proteome</keyword>
<evidence type="ECO:0000313" key="2">
    <source>
        <dbReference type="EMBL" id="GBO24667.1"/>
    </source>
</evidence>
<evidence type="ECO:0000313" key="3">
    <source>
        <dbReference type="Proteomes" id="UP000499080"/>
    </source>
</evidence>
<dbReference type="AlphaFoldDB" id="A0A4Y2VLP2"/>
<dbReference type="Pfam" id="PF25597">
    <property type="entry name" value="SH3_retrovirus"/>
    <property type="match status" value="1"/>
</dbReference>
<dbReference type="Gene3D" id="3.30.420.10">
    <property type="entry name" value="Ribonuclease H-like superfamily/Ribonuclease H"/>
    <property type="match status" value="1"/>
</dbReference>
<protein>
    <recommendedName>
        <fullName evidence="1">Retroviral polymerase SH3-like domain-containing protein</fullName>
    </recommendedName>
</protein>
<dbReference type="PANTHER" id="PTHR42648">
    <property type="entry name" value="TRANSPOSASE, PUTATIVE-RELATED"/>
    <property type="match status" value="1"/>
</dbReference>
<dbReference type="GO" id="GO:0003676">
    <property type="term" value="F:nucleic acid binding"/>
    <property type="evidence" value="ECO:0007669"/>
    <property type="project" value="InterPro"/>
</dbReference>
<dbReference type="PANTHER" id="PTHR42648:SF24">
    <property type="entry name" value="INTEGRASE CATALYTIC DOMAIN-CONTAINING PROTEIN"/>
    <property type="match status" value="1"/>
</dbReference>
<comment type="caution">
    <text evidence="2">The sequence shown here is derived from an EMBL/GenBank/DDBJ whole genome shotgun (WGS) entry which is preliminary data.</text>
</comment>
<dbReference type="InterPro" id="IPR039537">
    <property type="entry name" value="Retrotran_Ty1/copia-like"/>
</dbReference>
<reference evidence="2 3" key="1">
    <citation type="journal article" date="2019" name="Sci. Rep.">
        <title>Orb-weaving spider Araneus ventricosus genome elucidates the spidroin gene catalogue.</title>
        <authorList>
            <person name="Kono N."/>
            <person name="Nakamura H."/>
            <person name="Ohtoshi R."/>
            <person name="Moran D.A.P."/>
            <person name="Shinohara A."/>
            <person name="Yoshida Y."/>
            <person name="Fujiwara M."/>
            <person name="Mori M."/>
            <person name="Tomita M."/>
            <person name="Arakawa K."/>
        </authorList>
    </citation>
    <scope>NUCLEOTIDE SEQUENCE [LARGE SCALE GENOMIC DNA]</scope>
</reference>
<dbReference type="InterPro" id="IPR057670">
    <property type="entry name" value="SH3_retrovirus"/>
</dbReference>
<proteinExistence type="predicted"/>
<dbReference type="OrthoDB" id="413361at2759"/>
<sequence length="182" mass="20714">QQGTPGYQPVYTRTDGIAERYNLTALDGVKILLKSSGVAQKVWGKALVCITYTWNRVCHKDGNKTPFEKYSGKKSSVSHLKLFGCLAYVDVPKQIRKKLDMRSKLGIVMGYALHTNGYRIWLKDENKLIETINVRLNENTKGIDTNQNSNGYPKFNFNISNYSDDEDDFDTVIDSIIWSFNS</sequence>
<dbReference type="Proteomes" id="UP000499080">
    <property type="component" value="Unassembled WGS sequence"/>
</dbReference>
<name>A0A4Y2VLP2_ARAVE</name>